<evidence type="ECO:0000313" key="1">
    <source>
        <dbReference type="EMBL" id="KAI3672530.1"/>
    </source>
</evidence>
<evidence type="ECO:0000313" key="2">
    <source>
        <dbReference type="Proteomes" id="UP001055879"/>
    </source>
</evidence>
<keyword evidence="2" id="KW-1185">Reference proteome</keyword>
<reference evidence="2" key="1">
    <citation type="journal article" date="2022" name="Mol. Ecol. Resour.">
        <title>The genomes of chicory, endive, great burdock and yacon provide insights into Asteraceae palaeo-polyploidization history and plant inulin production.</title>
        <authorList>
            <person name="Fan W."/>
            <person name="Wang S."/>
            <person name="Wang H."/>
            <person name="Wang A."/>
            <person name="Jiang F."/>
            <person name="Liu H."/>
            <person name="Zhao H."/>
            <person name="Xu D."/>
            <person name="Zhang Y."/>
        </authorList>
    </citation>
    <scope>NUCLEOTIDE SEQUENCE [LARGE SCALE GENOMIC DNA]</scope>
    <source>
        <strain evidence="2">cv. Niubang</strain>
    </source>
</reference>
<protein>
    <submittedName>
        <fullName evidence="1">Uncharacterized protein</fullName>
    </submittedName>
</protein>
<proteinExistence type="predicted"/>
<sequence>MNEGVRRQRVAPSEVRGGEGIAPSFVEGRRSSVVTAYPGKPEGNGSTPPFPTVRVPSSEGDGTQPVVHGSPMQQTQSARIPVFERLSVPTMQKEVELGNDNDKKLAVVALPKELTQEADIASKGQNKGNKKIVDADGFTTVTNKKWRSKPKADDRVKGGEAGTSGSKEGANSIQTCSMEETQPQTVEIEPRRMRLTLSMREKQRGGGGPMPIIEETSIMVNHLQETTQGPCNQSDEQRVTMQGDSAMQVKATKGGAIAVERGAKNTMESGKSVVDGSVKKPIHLGITISPTTRDQFNTKGAGSKGVPGTKPIKGILKNPKRFTPLAEHGEKGAGSESVSKTSPSC</sequence>
<accession>A0ACB8XQX4</accession>
<dbReference type="Proteomes" id="UP001055879">
    <property type="component" value="Linkage Group LG15"/>
</dbReference>
<name>A0ACB8XQX4_ARCLA</name>
<comment type="caution">
    <text evidence="1">The sequence shown here is derived from an EMBL/GenBank/DDBJ whole genome shotgun (WGS) entry which is preliminary data.</text>
</comment>
<dbReference type="EMBL" id="CM042061">
    <property type="protein sequence ID" value="KAI3672530.1"/>
    <property type="molecule type" value="Genomic_DNA"/>
</dbReference>
<reference evidence="1 2" key="2">
    <citation type="journal article" date="2022" name="Mol. Ecol. Resour.">
        <title>The genomes of chicory, endive, great burdock and yacon provide insights into Asteraceae paleo-polyploidization history and plant inulin production.</title>
        <authorList>
            <person name="Fan W."/>
            <person name="Wang S."/>
            <person name="Wang H."/>
            <person name="Wang A."/>
            <person name="Jiang F."/>
            <person name="Liu H."/>
            <person name="Zhao H."/>
            <person name="Xu D."/>
            <person name="Zhang Y."/>
        </authorList>
    </citation>
    <scope>NUCLEOTIDE SEQUENCE [LARGE SCALE GENOMIC DNA]</scope>
    <source>
        <strain evidence="2">cv. Niubang</strain>
    </source>
</reference>
<gene>
    <name evidence="1" type="ORF">L6452_38619</name>
</gene>
<organism evidence="1 2">
    <name type="scientific">Arctium lappa</name>
    <name type="common">Greater burdock</name>
    <name type="synonym">Lappa major</name>
    <dbReference type="NCBI Taxonomy" id="4217"/>
    <lineage>
        <taxon>Eukaryota</taxon>
        <taxon>Viridiplantae</taxon>
        <taxon>Streptophyta</taxon>
        <taxon>Embryophyta</taxon>
        <taxon>Tracheophyta</taxon>
        <taxon>Spermatophyta</taxon>
        <taxon>Magnoliopsida</taxon>
        <taxon>eudicotyledons</taxon>
        <taxon>Gunneridae</taxon>
        <taxon>Pentapetalae</taxon>
        <taxon>asterids</taxon>
        <taxon>campanulids</taxon>
        <taxon>Asterales</taxon>
        <taxon>Asteraceae</taxon>
        <taxon>Carduoideae</taxon>
        <taxon>Cardueae</taxon>
        <taxon>Arctiinae</taxon>
        <taxon>Arctium</taxon>
    </lineage>
</organism>